<name>A0A2B7WEN7_9EURO</name>
<feature type="non-terminal residue" evidence="2">
    <location>
        <position position="1"/>
    </location>
</feature>
<evidence type="ECO:0000256" key="1">
    <source>
        <dbReference type="SAM" id="MobiDB-lite"/>
    </source>
</evidence>
<dbReference type="EMBL" id="PDNB01000440">
    <property type="protein sequence ID" value="PGG95034.1"/>
    <property type="molecule type" value="Genomic_DNA"/>
</dbReference>
<reference evidence="2 3" key="1">
    <citation type="submission" date="2017-10" db="EMBL/GenBank/DDBJ databases">
        <title>Comparative genomics in systemic dimorphic fungi from Ajellomycetaceae.</title>
        <authorList>
            <person name="Munoz J.F."/>
            <person name="Mcewen J.G."/>
            <person name="Clay O.K."/>
            <person name="Cuomo C.A."/>
        </authorList>
    </citation>
    <scope>NUCLEOTIDE SEQUENCE [LARGE SCALE GENOMIC DNA]</scope>
    <source>
        <strain evidence="2 3">UAMH5409</strain>
    </source>
</reference>
<protein>
    <recommendedName>
        <fullName evidence="4">PAC domain-containing protein</fullName>
    </recommendedName>
</protein>
<accession>A0A2B7WEN7</accession>
<feature type="compositionally biased region" description="Polar residues" evidence="1">
    <location>
        <begin position="12"/>
        <end position="21"/>
    </location>
</feature>
<comment type="caution">
    <text evidence="2">The sequence shown here is derived from an EMBL/GenBank/DDBJ whole genome shotgun (WGS) entry which is preliminary data.</text>
</comment>
<gene>
    <name evidence="2" type="ORF">AJ79_10308</name>
</gene>
<sequence length="96" mass="11008">GVVNDISERKTASQLKQGATESVQNKELAVPEVTVRLKKLNKIHEKVARNIHHTQKKQTEYYNCKHLSMKFSVNNKMLLSAKNIKTTRLCKKLSEC</sequence>
<evidence type="ECO:0000313" key="3">
    <source>
        <dbReference type="Proteomes" id="UP000223968"/>
    </source>
</evidence>
<feature type="compositionally biased region" description="Basic and acidic residues" evidence="1">
    <location>
        <begin position="1"/>
        <end position="11"/>
    </location>
</feature>
<dbReference type="Proteomes" id="UP000223968">
    <property type="component" value="Unassembled WGS sequence"/>
</dbReference>
<evidence type="ECO:0000313" key="2">
    <source>
        <dbReference type="EMBL" id="PGG95034.1"/>
    </source>
</evidence>
<organism evidence="2 3">
    <name type="scientific">Helicocarpus griseus UAMH5409</name>
    <dbReference type="NCBI Taxonomy" id="1447875"/>
    <lineage>
        <taxon>Eukaryota</taxon>
        <taxon>Fungi</taxon>
        <taxon>Dikarya</taxon>
        <taxon>Ascomycota</taxon>
        <taxon>Pezizomycotina</taxon>
        <taxon>Eurotiomycetes</taxon>
        <taxon>Eurotiomycetidae</taxon>
        <taxon>Onygenales</taxon>
        <taxon>Ajellomycetaceae</taxon>
        <taxon>Helicocarpus</taxon>
    </lineage>
</organism>
<evidence type="ECO:0008006" key="4">
    <source>
        <dbReference type="Google" id="ProtNLM"/>
    </source>
</evidence>
<dbReference type="STRING" id="1447875.A0A2B7WEN7"/>
<dbReference type="AlphaFoldDB" id="A0A2B7WEN7"/>
<proteinExistence type="predicted"/>
<feature type="region of interest" description="Disordered" evidence="1">
    <location>
        <begin position="1"/>
        <end position="21"/>
    </location>
</feature>
<keyword evidence="3" id="KW-1185">Reference proteome</keyword>
<dbReference type="OrthoDB" id="4177918at2759"/>